<dbReference type="EMBL" id="CAJVQA010003463">
    <property type="protein sequence ID" value="CAG8575184.1"/>
    <property type="molecule type" value="Genomic_DNA"/>
</dbReference>
<reference evidence="1" key="1">
    <citation type="submission" date="2021-06" db="EMBL/GenBank/DDBJ databases">
        <authorList>
            <person name="Kallberg Y."/>
            <person name="Tangrot J."/>
            <person name="Rosling A."/>
        </authorList>
    </citation>
    <scope>NUCLEOTIDE SEQUENCE</scope>
    <source>
        <strain evidence="1">FL966</strain>
    </source>
</reference>
<organism evidence="1 2">
    <name type="scientific">Cetraspora pellucida</name>
    <dbReference type="NCBI Taxonomy" id="1433469"/>
    <lineage>
        <taxon>Eukaryota</taxon>
        <taxon>Fungi</taxon>
        <taxon>Fungi incertae sedis</taxon>
        <taxon>Mucoromycota</taxon>
        <taxon>Glomeromycotina</taxon>
        <taxon>Glomeromycetes</taxon>
        <taxon>Diversisporales</taxon>
        <taxon>Gigasporaceae</taxon>
        <taxon>Cetraspora</taxon>
    </lineage>
</organism>
<dbReference type="Proteomes" id="UP000789759">
    <property type="component" value="Unassembled WGS sequence"/>
</dbReference>
<evidence type="ECO:0000313" key="1">
    <source>
        <dbReference type="EMBL" id="CAG8575184.1"/>
    </source>
</evidence>
<name>A0A9N9BRH2_9GLOM</name>
<dbReference type="AlphaFoldDB" id="A0A9N9BRH2"/>
<keyword evidence="2" id="KW-1185">Reference proteome</keyword>
<comment type="caution">
    <text evidence="1">The sequence shown here is derived from an EMBL/GenBank/DDBJ whole genome shotgun (WGS) entry which is preliminary data.</text>
</comment>
<evidence type="ECO:0000313" key="2">
    <source>
        <dbReference type="Proteomes" id="UP000789759"/>
    </source>
</evidence>
<proteinExistence type="predicted"/>
<protein>
    <submittedName>
        <fullName evidence="1">19114_t:CDS:1</fullName>
    </submittedName>
</protein>
<accession>A0A9N9BRH2</accession>
<sequence>MTILGESESADKVAIKSRQYHFQELLKNYYSDNIFNTDETGLYFHLGSDKTLASKSNVAKGFKKDKQ</sequence>
<gene>
    <name evidence="1" type="ORF">CPELLU_LOCUS5832</name>
</gene>
<dbReference type="OrthoDB" id="5593786at2759"/>